<dbReference type="InterPro" id="IPR051329">
    <property type="entry name" value="NIR_SIR_4Fe-4S"/>
</dbReference>
<keyword evidence="13" id="KW-1185">Reference proteome</keyword>
<feature type="domain" description="Nitrite/sulphite reductase 4Fe-4S" evidence="8">
    <location>
        <begin position="132"/>
        <end position="286"/>
    </location>
</feature>
<evidence type="ECO:0000313" key="11">
    <source>
        <dbReference type="EMBL" id="WJW70172.1"/>
    </source>
</evidence>
<evidence type="ECO:0000256" key="7">
    <source>
        <dbReference type="ARBA" id="ARBA00023014"/>
    </source>
</evidence>
<dbReference type="Proteomes" id="UP001431572">
    <property type="component" value="Plasmid unnamed1"/>
</dbReference>
<dbReference type="GO" id="GO:0016491">
    <property type="term" value="F:oxidoreductase activity"/>
    <property type="evidence" value="ECO:0007669"/>
    <property type="project" value="UniProtKB-KW"/>
</dbReference>
<evidence type="ECO:0000313" key="13">
    <source>
        <dbReference type="Proteomes" id="UP001431572"/>
    </source>
</evidence>
<dbReference type="PRINTS" id="PR00397">
    <property type="entry name" value="SIROHAEM"/>
</dbReference>
<keyword evidence="2" id="KW-0004">4Fe-4S</keyword>
<gene>
    <name evidence="10" type="ORF">HXX08_13325</name>
    <name evidence="11" type="ORF">OZ401_004680</name>
</gene>
<evidence type="ECO:0000259" key="8">
    <source>
        <dbReference type="Pfam" id="PF01077"/>
    </source>
</evidence>
<dbReference type="InterPro" id="IPR005117">
    <property type="entry name" value="NiRdtase/SiRdtase_haem-b_fer"/>
</dbReference>
<dbReference type="InterPro" id="IPR006066">
    <property type="entry name" value="NO2/SO3_Rdtase_FeS/sirohaem_BS"/>
</dbReference>
<keyword evidence="7" id="KW-0411">Iron-sulfur</keyword>
<keyword evidence="4" id="KW-0479">Metal-binding</keyword>
<dbReference type="EMBL" id="JACATZ010000001">
    <property type="protein sequence ID" value="NWJ46842.1"/>
    <property type="molecule type" value="Genomic_DNA"/>
</dbReference>
<dbReference type="Pfam" id="PF03460">
    <property type="entry name" value="NIR_SIR_ferr"/>
    <property type="match status" value="2"/>
</dbReference>
<feature type="domain" description="Nitrite/Sulfite reductase ferredoxin-like" evidence="9">
    <location>
        <begin position="310"/>
        <end position="374"/>
    </location>
</feature>
<dbReference type="SUPFAM" id="SSF55124">
    <property type="entry name" value="Nitrite/Sulfite reductase N-terminal domain-like"/>
    <property type="match status" value="2"/>
</dbReference>
<evidence type="ECO:0000256" key="2">
    <source>
        <dbReference type="ARBA" id="ARBA00022485"/>
    </source>
</evidence>
<organism evidence="10 12">
    <name type="scientific">Candidatus Chlorohelix allophototropha</name>
    <dbReference type="NCBI Taxonomy" id="3003348"/>
    <lineage>
        <taxon>Bacteria</taxon>
        <taxon>Bacillati</taxon>
        <taxon>Chloroflexota</taxon>
        <taxon>Chloroflexia</taxon>
        <taxon>Candidatus Chloroheliales</taxon>
        <taxon>Candidatus Chloroheliaceae</taxon>
        <taxon>Candidatus Chlorohelix</taxon>
    </lineage>
</organism>
<keyword evidence="6" id="KW-0408">Iron</keyword>
<dbReference type="PROSITE" id="PS00365">
    <property type="entry name" value="NIR_SIR"/>
    <property type="match status" value="1"/>
</dbReference>
<evidence type="ECO:0000256" key="3">
    <source>
        <dbReference type="ARBA" id="ARBA00022617"/>
    </source>
</evidence>
<keyword evidence="3" id="KW-0349">Heme</keyword>
<feature type="domain" description="Nitrite/sulphite reductase 4Fe-4S" evidence="8">
    <location>
        <begin position="388"/>
        <end position="529"/>
    </location>
</feature>
<keyword evidence="5" id="KW-0560">Oxidoreductase</keyword>
<name>A0A8T7M432_9CHLR</name>
<sequence length="531" mass="60116">MSFQETPAPSLNKMERIKKEKNPFEVWADIERYAETGFESIQPDDFDRFKWYGLYTQRPQVDGYFMLRVKIPNGDLTSQQLKVIAALSEKYGRGLADITDRQNVQYHWLRIEAISPIDKALAEVGLSLKGSCGDTVRNIIGSPLADCEQGELIDSWAIVQEVNAALCGKDEFSDLPRKFKISISGSADHWVQHEINDIGLVGIKHPVTGEVGFDVWVGGGLGAQPHLGKRIKAFIRPEQVVEVCYQIATIFRDFGYRRNRKHARLKYLVADWGAEKFRQVLEERLGYALIDNPDYEAVTDKYRDYVGVTPQKQPGLFAVGLATLRGRVNAAQLQRVAELAEQYADGHIRTTSLQNLVILNVPEANVAALREEVRNIDLPSEEKNYFRRGAMACTGIQFCKEAVAETKDITAEIVSYLQEQFPDWNEPLSINTSGCPNSCTRYQIADIGLLGSKVRQDGSDKGEKEEVYQIYLGGQLGAGMRLGHHLKRRVPVAELKTYLEGLLRRYLETRLEDENFSGFIHRHNLEELESW</sequence>
<dbReference type="GO" id="GO:0020037">
    <property type="term" value="F:heme binding"/>
    <property type="evidence" value="ECO:0007669"/>
    <property type="project" value="InterPro"/>
</dbReference>
<dbReference type="SUPFAM" id="SSF56014">
    <property type="entry name" value="Nitrite and sulphite reductase 4Fe-4S domain-like"/>
    <property type="match status" value="2"/>
</dbReference>
<dbReference type="Gene3D" id="3.30.413.10">
    <property type="entry name" value="Sulfite Reductase Hemoprotein, domain 1"/>
    <property type="match status" value="2"/>
</dbReference>
<reference evidence="10 12" key="1">
    <citation type="submission" date="2020-06" db="EMBL/GenBank/DDBJ databases">
        <title>Anoxygenic phototrophic Chloroflexota member uses a Type I reaction center.</title>
        <authorList>
            <person name="Tsuji J.M."/>
            <person name="Shaw N.A."/>
            <person name="Nagashima S."/>
            <person name="Venkiteswaran J."/>
            <person name="Schiff S.L."/>
            <person name="Hanada S."/>
            <person name="Tank M."/>
            <person name="Neufeld J.D."/>
        </authorList>
    </citation>
    <scope>NUCLEOTIDE SEQUENCE [LARGE SCALE GENOMIC DNA]</scope>
    <source>
        <strain evidence="10">L227-S17</strain>
    </source>
</reference>
<dbReference type="PANTHER" id="PTHR32439:SF0">
    <property type="entry name" value="FERREDOXIN--NITRITE REDUCTASE, CHLOROPLASTIC"/>
    <property type="match status" value="1"/>
</dbReference>
<feature type="domain" description="Nitrite/Sulfite reductase ferredoxin-like" evidence="9">
    <location>
        <begin position="59"/>
        <end position="124"/>
    </location>
</feature>
<dbReference type="InterPro" id="IPR045854">
    <property type="entry name" value="NO2/SO3_Rdtase_4Fe4S_sf"/>
</dbReference>
<dbReference type="InterPro" id="IPR036136">
    <property type="entry name" value="Nit/Sulf_reduc_fer-like_dom_sf"/>
</dbReference>
<dbReference type="AlphaFoldDB" id="A0A8T7M432"/>
<geneLocation type="plasmid" evidence="11 13">
    <name>unnamed1</name>
</geneLocation>
<evidence type="ECO:0000259" key="9">
    <source>
        <dbReference type="Pfam" id="PF03460"/>
    </source>
</evidence>
<comment type="similarity">
    <text evidence="1">Belongs to the nitrite and sulfite reductase 4Fe-4S domain family.</text>
</comment>
<dbReference type="GO" id="GO:0051539">
    <property type="term" value="F:4 iron, 4 sulfur cluster binding"/>
    <property type="evidence" value="ECO:0007669"/>
    <property type="project" value="UniProtKB-KW"/>
</dbReference>
<accession>A0A8T7M432</accession>
<evidence type="ECO:0000313" key="12">
    <source>
        <dbReference type="Proteomes" id="UP000521676"/>
    </source>
</evidence>
<dbReference type="InterPro" id="IPR006067">
    <property type="entry name" value="NO2/SO3_Rdtase_4Fe4S_dom"/>
</dbReference>
<keyword evidence="11" id="KW-0614">Plasmid</keyword>
<proteinExistence type="inferred from homology"/>
<dbReference type="EMBL" id="CP128401">
    <property type="protein sequence ID" value="WJW70172.1"/>
    <property type="molecule type" value="Genomic_DNA"/>
</dbReference>
<evidence type="ECO:0000256" key="5">
    <source>
        <dbReference type="ARBA" id="ARBA00023002"/>
    </source>
</evidence>
<reference evidence="11" key="2">
    <citation type="journal article" date="2024" name="Nature">
        <title>Anoxygenic phototroph of the Chloroflexota uses a type I reaction centre.</title>
        <authorList>
            <person name="Tsuji J.M."/>
            <person name="Shaw N.A."/>
            <person name="Nagashima S."/>
            <person name="Venkiteswaran J.J."/>
            <person name="Schiff S.L."/>
            <person name="Watanabe T."/>
            <person name="Fukui M."/>
            <person name="Hanada S."/>
            <person name="Tank M."/>
            <person name="Neufeld J.D."/>
        </authorList>
    </citation>
    <scope>NUCLEOTIDE SEQUENCE</scope>
    <source>
        <strain evidence="11">L227-S17</strain>
        <plasmid evidence="11 13">unnamed1</plasmid>
    </source>
</reference>
<protein>
    <submittedName>
        <fullName evidence="10">Nitrite/sulfite reductase</fullName>
    </submittedName>
</protein>
<dbReference type="GO" id="GO:0046872">
    <property type="term" value="F:metal ion binding"/>
    <property type="evidence" value="ECO:0007669"/>
    <property type="project" value="UniProtKB-KW"/>
</dbReference>
<evidence type="ECO:0000256" key="1">
    <source>
        <dbReference type="ARBA" id="ARBA00010429"/>
    </source>
</evidence>
<dbReference type="PANTHER" id="PTHR32439">
    <property type="entry name" value="FERREDOXIN--NITRITE REDUCTASE, CHLOROPLASTIC"/>
    <property type="match status" value="1"/>
</dbReference>
<dbReference type="Pfam" id="PF01077">
    <property type="entry name" value="NIR_SIR"/>
    <property type="match status" value="2"/>
</dbReference>
<dbReference type="Proteomes" id="UP000521676">
    <property type="component" value="Unassembled WGS sequence"/>
</dbReference>
<dbReference type="Gene3D" id="3.90.480.20">
    <property type="match status" value="1"/>
</dbReference>
<evidence type="ECO:0000256" key="6">
    <source>
        <dbReference type="ARBA" id="ARBA00023004"/>
    </source>
</evidence>
<dbReference type="RefSeq" id="WP_341472051.1">
    <property type="nucleotide sequence ID" value="NZ_CP128401.1"/>
</dbReference>
<evidence type="ECO:0000313" key="10">
    <source>
        <dbReference type="EMBL" id="NWJ46842.1"/>
    </source>
</evidence>
<evidence type="ECO:0000256" key="4">
    <source>
        <dbReference type="ARBA" id="ARBA00022723"/>
    </source>
</evidence>